<reference evidence="3" key="2">
    <citation type="submission" date="2014-06" db="EMBL/GenBank/DDBJ databases">
        <authorList>
            <person name="Genoscope - CEA"/>
        </authorList>
    </citation>
    <scope>NUCLEOTIDE SEQUENCE</scope>
</reference>
<dbReference type="EMBL" id="LK032076">
    <property type="protein sequence ID" value="CDY17636.1"/>
    <property type="molecule type" value="Genomic_DNA"/>
</dbReference>
<dbReference type="EMBL" id="HG994360">
    <property type="protein sequence ID" value="CAF2090765.1"/>
    <property type="molecule type" value="Genomic_DNA"/>
</dbReference>
<dbReference type="Proteomes" id="UP001295469">
    <property type="component" value="Chromosome A06"/>
</dbReference>
<feature type="transmembrane region" description="Helical" evidence="1">
    <location>
        <begin position="68"/>
        <end position="86"/>
    </location>
</feature>
<accession>A0A078FXA4</accession>
<sequence length="163" mass="19502">MLERLVMYEQTVRKLWQSEHYNDNLRYLKVKGFENTCYALHLEFQPKVKTANEIFNLIISRRERSFMIWLRYCGTLLVSFVLFFRYSSSIKVVWNLGMIILAWGRQRWVHINVGKLKNHCQATLPINLRVSLLETLEKTMRSKWILIPTRGVTISYFFHPNSA</sequence>
<proteinExistence type="predicted"/>
<gene>
    <name evidence="3" type="primary">BnaA06g34550D</name>
    <name evidence="2" type="ORF">DARMORV10_A06P44040.1</name>
    <name evidence="3" type="ORF">GSBRNA2T00001850001</name>
</gene>
<dbReference type="PaxDb" id="3708-A0A078FXA4"/>
<organism evidence="3 4">
    <name type="scientific">Brassica napus</name>
    <name type="common">Rape</name>
    <dbReference type="NCBI Taxonomy" id="3708"/>
    <lineage>
        <taxon>Eukaryota</taxon>
        <taxon>Viridiplantae</taxon>
        <taxon>Streptophyta</taxon>
        <taxon>Embryophyta</taxon>
        <taxon>Tracheophyta</taxon>
        <taxon>Spermatophyta</taxon>
        <taxon>Magnoliopsida</taxon>
        <taxon>eudicotyledons</taxon>
        <taxon>Gunneridae</taxon>
        <taxon>Pentapetalae</taxon>
        <taxon>rosids</taxon>
        <taxon>malvids</taxon>
        <taxon>Brassicales</taxon>
        <taxon>Brassicaceae</taxon>
        <taxon>Brassiceae</taxon>
        <taxon>Brassica</taxon>
    </lineage>
</organism>
<evidence type="ECO:0000313" key="2">
    <source>
        <dbReference type="EMBL" id="CAF2090765.1"/>
    </source>
</evidence>
<keyword evidence="1" id="KW-0812">Transmembrane</keyword>
<evidence type="ECO:0000313" key="4">
    <source>
        <dbReference type="Proteomes" id="UP000028999"/>
    </source>
</evidence>
<keyword evidence="1" id="KW-0472">Membrane</keyword>
<evidence type="ECO:0000256" key="1">
    <source>
        <dbReference type="SAM" id="Phobius"/>
    </source>
</evidence>
<keyword evidence="4" id="KW-1185">Reference proteome</keyword>
<dbReference type="STRING" id="3708.A0A078FXA4"/>
<reference evidence="3 4" key="1">
    <citation type="journal article" date="2014" name="Science">
        <title>Plant genetics. Early allopolyploid evolution in the post-Neolithic Brassica napus oilseed genome.</title>
        <authorList>
            <person name="Chalhoub B."/>
            <person name="Denoeud F."/>
            <person name="Liu S."/>
            <person name="Parkin I.A."/>
            <person name="Tang H."/>
            <person name="Wang X."/>
            <person name="Chiquet J."/>
            <person name="Belcram H."/>
            <person name="Tong C."/>
            <person name="Samans B."/>
            <person name="Correa M."/>
            <person name="Da Silva C."/>
            <person name="Just J."/>
            <person name="Falentin C."/>
            <person name="Koh C.S."/>
            <person name="Le Clainche I."/>
            <person name="Bernard M."/>
            <person name="Bento P."/>
            <person name="Noel B."/>
            <person name="Labadie K."/>
            <person name="Alberti A."/>
            <person name="Charles M."/>
            <person name="Arnaud D."/>
            <person name="Guo H."/>
            <person name="Daviaud C."/>
            <person name="Alamery S."/>
            <person name="Jabbari K."/>
            <person name="Zhao M."/>
            <person name="Edger P.P."/>
            <person name="Chelaifa H."/>
            <person name="Tack D."/>
            <person name="Lassalle G."/>
            <person name="Mestiri I."/>
            <person name="Schnel N."/>
            <person name="Le Paslier M.C."/>
            <person name="Fan G."/>
            <person name="Renault V."/>
            <person name="Bayer P.E."/>
            <person name="Golicz A.A."/>
            <person name="Manoli S."/>
            <person name="Lee T.H."/>
            <person name="Thi V.H."/>
            <person name="Chalabi S."/>
            <person name="Hu Q."/>
            <person name="Fan C."/>
            <person name="Tollenaere R."/>
            <person name="Lu Y."/>
            <person name="Battail C."/>
            <person name="Shen J."/>
            <person name="Sidebottom C.H."/>
            <person name="Wang X."/>
            <person name="Canaguier A."/>
            <person name="Chauveau A."/>
            <person name="Berard A."/>
            <person name="Deniot G."/>
            <person name="Guan M."/>
            <person name="Liu Z."/>
            <person name="Sun F."/>
            <person name="Lim Y.P."/>
            <person name="Lyons E."/>
            <person name="Town C.D."/>
            <person name="Bancroft I."/>
            <person name="Wang X."/>
            <person name="Meng J."/>
            <person name="Ma J."/>
            <person name="Pires J.C."/>
            <person name="King G.J."/>
            <person name="Brunel D."/>
            <person name="Delourme R."/>
            <person name="Renard M."/>
            <person name="Aury J.M."/>
            <person name="Adams K.L."/>
            <person name="Batley J."/>
            <person name="Snowdon R.J."/>
            <person name="Tost J."/>
            <person name="Edwards D."/>
            <person name="Zhou Y."/>
            <person name="Hua W."/>
            <person name="Sharpe A.G."/>
            <person name="Paterson A.H."/>
            <person name="Guan C."/>
            <person name="Wincker P."/>
        </authorList>
    </citation>
    <scope>NUCLEOTIDE SEQUENCE [LARGE SCALE GENOMIC DNA]</scope>
    <source>
        <strain evidence="4">cv. Darmor-bzh</strain>
    </source>
</reference>
<reference evidence="2" key="3">
    <citation type="submission" date="2021-01" db="EMBL/GenBank/DDBJ databases">
        <authorList>
            <consortium name="Genoscope - CEA"/>
            <person name="William W."/>
        </authorList>
    </citation>
    <scope>NUCLEOTIDE SEQUENCE</scope>
</reference>
<keyword evidence="1" id="KW-1133">Transmembrane helix</keyword>
<dbReference type="Gramene" id="CDY17636">
    <property type="protein sequence ID" value="CDY17636"/>
    <property type="gene ID" value="GSBRNA2T00001850001"/>
</dbReference>
<dbReference type="Proteomes" id="UP000028999">
    <property type="component" value="Unassembled WGS sequence"/>
</dbReference>
<protein>
    <submittedName>
        <fullName evidence="2">(rape) hypothetical protein</fullName>
    </submittedName>
    <submittedName>
        <fullName evidence="3">BnaA06g34550D protein</fullName>
    </submittedName>
</protein>
<evidence type="ECO:0000313" key="3">
    <source>
        <dbReference type="EMBL" id="CDY17636.1"/>
    </source>
</evidence>
<dbReference type="AlphaFoldDB" id="A0A078FXA4"/>
<name>A0A078FXA4_BRANA</name>